<evidence type="ECO:0000313" key="6">
    <source>
        <dbReference type="EMBL" id="MBR8828420.1"/>
    </source>
</evidence>
<gene>
    <name evidence="6" type="ORF">DSM107014_11070</name>
</gene>
<dbReference type="GO" id="GO:0006099">
    <property type="term" value="P:tricarboxylic acid cycle"/>
    <property type="evidence" value="ECO:0007669"/>
    <property type="project" value="InterPro"/>
</dbReference>
<dbReference type="InterPro" id="IPR011761">
    <property type="entry name" value="ATP-grasp"/>
</dbReference>
<dbReference type="GO" id="GO:0004775">
    <property type="term" value="F:succinate-CoA ligase (ADP-forming) activity"/>
    <property type="evidence" value="ECO:0007669"/>
    <property type="project" value="TreeGrafter"/>
</dbReference>
<dbReference type="PANTHER" id="PTHR11815">
    <property type="entry name" value="SUCCINYL-COA SYNTHETASE BETA CHAIN"/>
    <property type="match status" value="1"/>
</dbReference>
<name>A0A941GVS6_9CHRO</name>
<evidence type="ECO:0000256" key="3">
    <source>
        <dbReference type="PROSITE-ProRule" id="PRU00409"/>
    </source>
</evidence>
<evidence type="ECO:0000256" key="1">
    <source>
        <dbReference type="ARBA" id="ARBA00022598"/>
    </source>
</evidence>
<feature type="region of interest" description="Disordered" evidence="4">
    <location>
        <begin position="335"/>
        <end position="370"/>
    </location>
</feature>
<dbReference type="InterPro" id="IPR005809">
    <property type="entry name" value="Succ_CoA_ligase-like_bsu"/>
</dbReference>
<evidence type="ECO:0000313" key="7">
    <source>
        <dbReference type="Proteomes" id="UP000767446"/>
    </source>
</evidence>
<keyword evidence="3" id="KW-0067">ATP-binding</keyword>
<feature type="domain" description="ATP-grasp" evidence="5">
    <location>
        <begin position="9"/>
        <end position="211"/>
    </location>
</feature>
<evidence type="ECO:0000256" key="4">
    <source>
        <dbReference type="SAM" id="MobiDB-lite"/>
    </source>
</evidence>
<evidence type="ECO:0000259" key="5">
    <source>
        <dbReference type="PROSITE" id="PS50975"/>
    </source>
</evidence>
<evidence type="ECO:0000256" key="2">
    <source>
        <dbReference type="ARBA" id="ARBA00022741"/>
    </source>
</evidence>
<organism evidence="6 7">
    <name type="scientific">Gomphosphaeria aponina SAG 52.96 = DSM 107014</name>
    <dbReference type="NCBI Taxonomy" id="1521640"/>
    <lineage>
        <taxon>Bacteria</taxon>
        <taxon>Bacillati</taxon>
        <taxon>Cyanobacteriota</taxon>
        <taxon>Cyanophyceae</taxon>
        <taxon>Oscillatoriophycideae</taxon>
        <taxon>Chroococcales</taxon>
        <taxon>Gomphosphaeriaceae</taxon>
        <taxon>Gomphosphaeria</taxon>
    </lineage>
</organism>
<comment type="caution">
    <text evidence="6">The sequence shown here is derived from an EMBL/GenBank/DDBJ whole genome shotgun (WGS) entry which is preliminary data.</text>
</comment>
<dbReference type="SUPFAM" id="SSF52210">
    <property type="entry name" value="Succinyl-CoA synthetase domains"/>
    <property type="match status" value="1"/>
</dbReference>
<dbReference type="Gene3D" id="3.40.50.261">
    <property type="entry name" value="Succinyl-CoA synthetase domains"/>
    <property type="match status" value="1"/>
</dbReference>
<dbReference type="GO" id="GO:0046872">
    <property type="term" value="F:metal ion binding"/>
    <property type="evidence" value="ECO:0007669"/>
    <property type="project" value="InterPro"/>
</dbReference>
<proteinExistence type="predicted"/>
<dbReference type="InterPro" id="IPR013650">
    <property type="entry name" value="ATP-grasp_succ-CoA_synth-type"/>
</dbReference>
<dbReference type="GO" id="GO:0005829">
    <property type="term" value="C:cytosol"/>
    <property type="evidence" value="ECO:0007669"/>
    <property type="project" value="TreeGrafter"/>
</dbReference>
<dbReference type="SUPFAM" id="SSF56059">
    <property type="entry name" value="Glutathione synthetase ATP-binding domain-like"/>
    <property type="match status" value="1"/>
</dbReference>
<dbReference type="PIRSF" id="PIRSF001554">
    <property type="entry name" value="SucCS_beta"/>
    <property type="match status" value="1"/>
</dbReference>
<dbReference type="PROSITE" id="PS50975">
    <property type="entry name" value="ATP_GRASP"/>
    <property type="match status" value="1"/>
</dbReference>
<protein>
    <submittedName>
        <fullName evidence="6">Acetate--CoA ligase family protein</fullName>
    </submittedName>
</protein>
<dbReference type="InterPro" id="IPR013815">
    <property type="entry name" value="ATP_grasp_subdomain_1"/>
</dbReference>
<reference evidence="6" key="1">
    <citation type="submission" date="2021-02" db="EMBL/GenBank/DDBJ databases">
        <title>Metagenome analyses of Stigonema ocellatum DSM 106950, Chlorogloea purpurea SAG 13.99 and Gomphosphaeria aponina DSM 107014.</title>
        <authorList>
            <person name="Marter P."/>
            <person name="Huang S."/>
        </authorList>
    </citation>
    <scope>NUCLEOTIDE SEQUENCE</scope>
    <source>
        <strain evidence="6">JP213</strain>
    </source>
</reference>
<dbReference type="PANTHER" id="PTHR11815:SF10">
    <property type="entry name" value="SUCCINATE--COA LIGASE [GDP-FORMING] SUBUNIT BETA, MITOCHONDRIAL"/>
    <property type="match status" value="1"/>
</dbReference>
<dbReference type="EMBL" id="JADQBC010000069">
    <property type="protein sequence ID" value="MBR8828420.1"/>
    <property type="molecule type" value="Genomic_DNA"/>
</dbReference>
<dbReference type="Gene3D" id="3.30.1490.20">
    <property type="entry name" value="ATP-grasp fold, A domain"/>
    <property type="match status" value="1"/>
</dbReference>
<dbReference type="InterPro" id="IPR016102">
    <property type="entry name" value="Succinyl-CoA_synth-like"/>
</dbReference>
<dbReference type="GO" id="GO:0006104">
    <property type="term" value="P:succinyl-CoA metabolic process"/>
    <property type="evidence" value="ECO:0007669"/>
    <property type="project" value="TreeGrafter"/>
</dbReference>
<dbReference type="Proteomes" id="UP000767446">
    <property type="component" value="Unassembled WGS sequence"/>
</dbReference>
<dbReference type="GO" id="GO:0042709">
    <property type="term" value="C:succinate-CoA ligase complex"/>
    <property type="evidence" value="ECO:0007669"/>
    <property type="project" value="TreeGrafter"/>
</dbReference>
<keyword evidence="1 6" id="KW-0436">Ligase</keyword>
<dbReference type="Pfam" id="PF08442">
    <property type="entry name" value="ATP-grasp_2"/>
    <property type="match status" value="1"/>
</dbReference>
<dbReference type="GO" id="GO:0005524">
    <property type="term" value="F:ATP binding"/>
    <property type="evidence" value="ECO:0007669"/>
    <property type="project" value="UniProtKB-UniRule"/>
</dbReference>
<keyword evidence="2 3" id="KW-0547">Nucleotide-binding</keyword>
<dbReference type="Gene3D" id="3.30.470.20">
    <property type="entry name" value="ATP-grasp fold, B domain"/>
    <property type="match status" value="1"/>
</dbReference>
<dbReference type="AlphaFoldDB" id="A0A941GVS6"/>
<sequence length="416" mass="45279">MELLEYQAKALFDEIGIPILPSVSIKNPRDLKQLQIPYPVVLKSQVRAGGRGRAGGVRFVDNTIDAIAAAQAIFNLSIMGEYPQVLLAEARYNAEQEFFLAIVLDYQLRLPVLLGSAQGGINVEALLEQMQMVVVENEFSPFYARHLTKKMGLTGKLIHSVSTIIEKMYYLFREKDLDIVEINPLGVGTDGKVMALDGKISVNDYALGRHGDILKLTTPTRSDLRSAPVSSPPLSLNGVEKNGEVGIIANSTEIALATWDLITREKKKISCCLVVGETPSGRLVSPTFLAQQLEVALEEALAVEGLQVLLINILGNAATTETVAEAIADYFQPPVESTVPGGEERMERPTGYLSRKERKPGSQAKSSKGPIAKPVGLVIRLVGGNIDPMKERLASTPVYWTENLEKAISKTISGKK</sequence>
<accession>A0A941GVS6</accession>